<feature type="compositionally biased region" description="Gly residues" evidence="2">
    <location>
        <begin position="115"/>
        <end position="130"/>
    </location>
</feature>
<keyword evidence="1" id="KW-0863">Zinc-finger</keyword>
<dbReference type="AlphaFoldDB" id="A0A7R8UL66"/>
<dbReference type="PANTHER" id="PTHR15491:SF9">
    <property type="entry name" value="CIP1-INTERACTING ZINC FINGER PROTEIN"/>
    <property type="match status" value="1"/>
</dbReference>
<dbReference type="InterPro" id="IPR036236">
    <property type="entry name" value="Znf_C2H2_sf"/>
</dbReference>
<feature type="compositionally biased region" description="Basic and acidic residues" evidence="2">
    <location>
        <begin position="492"/>
        <end position="507"/>
    </location>
</feature>
<accession>A0A7R8UL66</accession>
<protein>
    <recommendedName>
        <fullName evidence="3">C2H2-type domain-containing protein</fullName>
    </recommendedName>
</protein>
<sequence length="606" mass="67485">MAFRSGNRRNFGGGNYGNAGAMGRNMNPWDNQNANGGNFGNMRQGGGGGGGQGMNAEALTLANNLLNNLLRNQNPPSLLDLPRGGGGGIGGNRGTRQVGNRPGGNRNNRRVQGGFVRGGSKTGNKQGGGIRKQNAFDRAKKLLAKNSKNKKDSANGDKTEKKKSESAKESIYADVPNDMFYCHLCKKHMWDSNSFENHIKGRTHLMMREGIEESYRLKANMIRQEAKIAEQLKLIELDRLKRMGKSGKSHKTEYCTMCDLHFHGHLSSHRKSEGHLTLKKFLHPKCLECSKEFPTRIEFDTHLLTPDHLKKAAERNTKVGERKKNTLTVLTEEDELKDVKQPTKKKKKTEVKKEGEGEEGAEKEEEEDDEANQTVIEDPEDVILDYNEGEEIPVEIDARIPKYNWQRAVGCSLITKLECFECALCGRFFDNEKTAEIHSRTAYHHRQFVKFLNEKASDTKIAQKRAAAAIEESERKKRKLEAAEAEEAAENGEVKEENGEGEEKAADELYDPSEATADDEDVEMNENPDDKKDAADENGTQDAEMKEEEDDAKEEIKEEKPDPPATPKSASPQKGAAAQKNTPNPRGAAAAKGTPRGRGRGRYNRY</sequence>
<keyword evidence="1" id="KW-0862">Zinc</keyword>
<evidence type="ECO:0000259" key="3">
    <source>
        <dbReference type="PROSITE" id="PS50157"/>
    </source>
</evidence>
<dbReference type="GO" id="GO:0008270">
    <property type="term" value="F:zinc ion binding"/>
    <property type="evidence" value="ECO:0007669"/>
    <property type="project" value="UniProtKB-KW"/>
</dbReference>
<dbReference type="Pfam" id="PF23330">
    <property type="entry name" value="zf-C2H2_14"/>
    <property type="match status" value="1"/>
</dbReference>
<dbReference type="PROSITE" id="PS50157">
    <property type="entry name" value="ZINC_FINGER_C2H2_2"/>
    <property type="match status" value="1"/>
</dbReference>
<feature type="compositionally biased region" description="Basic residues" evidence="2">
    <location>
        <begin position="595"/>
        <end position="606"/>
    </location>
</feature>
<feature type="compositionally biased region" description="Gly residues" evidence="2">
    <location>
        <begin position="83"/>
        <end position="93"/>
    </location>
</feature>
<feature type="compositionally biased region" description="Acidic residues" evidence="2">
    <location>
        <begin position="356"/>
        <end position="381"/>
    </location>
</feature>
<dbReference type="InParanoid" id="A0A7R8UL66"/>
<dbReference type="EMBL" id="LR899010">
    <property type="protein sequence ID" value="CAD7082072.1"/>
    <property type="molecule type" value="Genomic_DNA"/>
</dbReference>
<reference evidence="4 5" key="1">
    <citation type="submission" date="2020-11" db="EMBL/GenBank/DDBJ databases">
        <authorList>
            <person name="Wallbank WR R."/>
            <person name="Pardo Diaz C."/>
            <person name="Kozak K."/>
            <person name="Martin S."/>
            <person name="Jiggins C."/>
            <person name="Moest M."/>
            <person name="Warren A I."/>
            <person name="Generalovic N T."/>
            <person name="Byers J.R.P. K."/>
            <person name="Montejo-Kovacevich G."/>
            <person name="Yen C E."/>
        </authorList>
    </citation>
    <scope>NUCLEOTIDE SEQUENCE [LARGE SCALE GENOMIC DNA]</scope>
</reference>
<dbReference type="FunCoup" id="A0A7R8UL66">
    <property type="interactions" value="670"/>
</dbReference>
<keyword evidence="5" id="KW-1185">Reference proteome</keyword>
<dbReference type="PANTHER" id="PTHR15491">
    <property type="match status" value="1"/>
</dbReference>
<name>A0A7R8UL66_HERIL</name>
<dbReference type="OrthoDB" id="6378952at2759"/>
<proteinExistence type="predicted"/>
<feature type="compositionally biased region" description="Low complexity" evidence="2">
    <location>
        <begin position="94"/>
        <end position="114"/>
    </location>
</feature>
<dbReference type="SMART" id="SM00355">
    <property type="entry name" value="ZnF_C2H2"/>
    <property type="match status" value="3"/>
</dbReference>
<dbReference type="InterPro" id="IPR026811">
    <property type="entry name" value="CIZ1"/>
</dbReference>
<dbReference type="SUPFAM" id="SSF57667">
    <property type="entry name" value="beta-beta-alpha zinc fingers"/>
    <property type="match status" value="1"/>
</dbReference>
<feature type="region of interest" description="Disordered" evidence="2">
    <location>
        <begin position="337"/>
        <end position="381"/>
    </location>
</feature>
<dbReference type="PROSITE" id="PS00028">
    <property type="entry name" value="ZINC_FINGER_C2H2_1"/>
    <property type="match status" value="3"/>
</dbReference>
<feature type="domain" description="C2H2-type" evidence="3">
    <location>
        <begin position="420"/>
        <end position="444"/>
    </location>
</feature>
<organism evidence="4 5">
    <name type="scientific">Hermetia illucens</name>
    <name type="common">Black soldier fly</name>
    <dbReference type="NCBI Taxonomy" id="343691"/>
    <lineage>
        <taxon>Eukaryota</taxon>
        <taxon>Metazoa</taxon>
        <taxon>Ecdysozoa</taxon>
        <taxon>Arthropoda</taxon>
        <taxon>Hexapoda</taxon>
        <taxon>Insecta</taxon>
        <taxon>Pterygota</taxon>
        <taxon>Neoptera</taxon>
        <taxon>Endopterygota</taxon>
        <taxon>Diptera</taxon>
        <taxon>Brachycera</taxon>
        <taxon>Stratiomyomorpha</taxon>
        <taxon>Stratiomyidae</taxon>
        <taxon>Hermetiinae</taxon>
        <taxon>Hermetia</taxon>
    </lineage>
</organism>
<dbReference type="InterPro" id="IPR056345">
    <property type="entry name" value="Znf-C2H2_CIZ1"/>
</dbReference>
<feature type="compositionally biased region" description="Basic and acidic residues" evidence="2">
    <location>
        <begin position="149"/>
        <end position="168"/>
    </location>
</feature>
<gene>
    <name evidence="4" type="ORF">HERILL_LOCUS5138</name>
</gene>
<evidence type="ECO:0000256" key="2">
    <source>
        <dbReference type="SAM" id="MobiDB-lite"/>
    </source>
</evidence>
<evidence type="ECO:0000256" key="1">
    <source>
        <dbReference type="PROSITE-ProRule" id="PRU00042"/>
    </source>
</evidence>
<dbReference type="Proteomes" id="UP000594454">
    <property type="component" value="Chromosome 2"/>
</dbReference>
<evidence type="ECO:0000313" key="5">
    <source>
        <dbReference type="Proteomes" id="UP000594454"/>
    </source>
</evidence>
<feature type="region of interest" description="Disordered" evidence="2">
    <location>
        <begin position="76"/>
        <end position="168"/>
    </location>
</feature>
<evidence type="ECO:0000313" key="4">
    <source>
        <dbReference type="EMBL" id="CAD7082072.1"/>
    </source>
</evidence>
<keyword evidence="1" id="KW-0479">Metal-binding</keyword>
<feature type="compositionally biased region" description="Acidic residues" evidence="2">
    <location>
        <begin position="508"/>
        <end position="527"/>
    </location>
</feature>
<dbReference type="InterPro" id="IPR013087">
    <property type="entry name" value="Znf_C2H2_type"/>
</dbReference>
<feature type="region of interest" description="Disordered" evidence="2">
    <location>
        <begin position="471"/>
        <end position="606"/>
    </location>
</feature>
<dbReference type="GO" id="GO:0005634">
    <property type="term" value="C:nucleus"/>
    <property type="evidence" value="ECO:0007669"/>
    <property type="project" value="TreeGrafter"/>
</dbReference>